<dbReference type="AlphaFoldDB" id="A0A3M7P4P4"/>
<dbReference type="Proteomes" id="UP000276133">
    <property type="component" value="Unassembled WGS sequence"/>
</dbReference>
<proteinExistence type="predicted"/>
<reference evidence="2 3" key="1">
    <citation type="journal article" date="2018" name="Sci. Rep.">
        <title>Genomic signatures of local adaptation to the degree of environmental predictability in rotifers.</title>
        <authorList>
            <person name="Franch-Gras L."/>
            <person name="Hahn C."/>
            <person name="Garcia-Roger E.M."/>
            <person name="Carmona M.J."/>
            <person name="Serra M."/>
            <person name="Gomez A."/>
        </authorList>
    </citation>
    <scope>NUCLEOTIDE SEQUENCE [LARGE SCALE GENOMIC DNA]</scope>
    <source>
        <strain evidence="2">HYR1</strain>
    </source>
</reference>
<comment type="caution">
    <text evidence="2">The sequence shown here is derived from an EMBL/GenBank/DDBJ whole genome shotgun (WGS) entry which is preliminary data.</text>
</comment>
<sequence>MACKMQKIAETKLSLLIELKRTSQLQIVSYYKTSLKKIKTVFYKIYSTLEGIHIFGVKAVSVAFAHSVTLVTLLIQIAGYGSFFGQRAIYCVECCLTAFYVQIEPVVGKKSEGLLSELWFSLFSGYSLLIDTSPVGVSQIVLFIQRENL</sequence>
<organism evidence="2 3">
    <name type="scientific">Brachionus plicatilis</name>
    <name type="common">Marine rotifer</name>
    <name type="synonym">Brachionus muelleri</name>
    <dbReference type="NCBI Taxonomy" id="10195"/>
    <lineage>
        <taxon>Eukaryota</taxon>
        <taxon>Metazoa</taxon>
        <taxon>Spiralia</taxon>
        <taxon>Gnathifera</taxon>
        <taxon>Rotifera</taxon>
        <taxon>Eurotatoria</taxon>
        <taxon>Monogononta</taxon>
        <taxon>Pseudotrocha</taxon>
        <taxon>Ploima</taxon>
        <taxon>Brachionidae</taxon>
        <taxon>Brachionus</taxon>
    </lineage>
</organism>
<evidence type="ECO:0000256" key="1">
    <source>
        <dbReference type="SAM" id="Phobius"/>
    </source>
</evidence>
<name>A0A3M7P4P4_BRAPC</name>
<keyword evidence="1" id="KW-1133">Transmembrane helix</keyword>
<keyword evidence="3" id="KW-1185">Reference proteome</keyword>
<gene>
    <name evidence="2" type="ORF">BpHYR1_026251</name>
</gene>
<feature type="transmembrane region" description="Helical" evidence="1">
    <location>
        <begin position="52"/>
        <end position="75"/>
    </location>
</feature>
<keyword evidence="1" id="KW-0472">Membrane</keyword>
<evidence type="ECO:0000313" key="2">
    <source>
        <dbReference type="EMBL" id="RMZ93889.1"/>
    </source>
</evidence>
<protein>
    <submittedName>
        <fullName evidence="2">Uncharacterized protein</fullName>
    </submittedName>
</protein>
<accession>A0A3M7P4P4</accession>
<dbReference type="EMBL" id="REGN01013480">
    <property type="protein sequence ID" value="RMZ93889.1"/>
    <property type="molecule type" value="Genomic_DNA"/>
</dbReference>
<keyword evidence="1" id="KW-0812">Transmembrane</keyword>
<evidence type="ECO:0000313" key="3">
    <source>
        <dbReference type="Proteomes" id="UP000276133"/>
    </source>
</evidence>